<dbReference type="Proteomes" id="UP000481033">
    <property type="component" value="Unassembled WGS sequence"/>
</dbReference>
<evidence type="ECO:0000313" key="3">
    <source>
        <dbReference type="Proteomes" id="UP000481033"/>
    </source>
</evidence>
<evidence type="ECO:0000256" key="1">
    <source>
        <dbReference type="SAM" id="MobiDB-lite"/>
    </source>
</evidence>
<keyword evidence="3" id="KW-1185">Reference proteome</keyword>
<dbReference type="AlphaFoldDB" id="A0A6M0RPB8"/>
<dbReference type="EMBL" id="QXHD01000004">
    <property type="protein sequence ID" value="NEZ58074.1"/>
    <property type="molecule type" value="Genomic_DNA"/>
</dbReference>
<evidence type="ECO:0000313" key="2">
    <source>
        <dbReference type="EMBL" id="NEZ58074.1"/>
    </source>
</evidence>
<organism evidence="2 3">
    <name type="scientific">Adonisia turfae CCMR0081</name>
    <dbReference type="NCBI Taxonomy" id="2292702"/>
    <lineage>
        <taxon>Bacteria</taxon>
        <taxon>Bacillati</taxon>
        <taxon>Cyanobacteriota</taxon>
        <taxon>Adonisia</taxon>
        <taxon>Adonisia turfae</taxon>
    </lineage>
</organism>
<gene>
    <name evidence="2" type="ORF">DXZ20_20985</name>
</gene>
<accession>A0A6M0RPB8</accession>
<feature type="region of interest" description="Disordered" evidence="1">
    <location>
        <begin position="149"/>
        <end position="168"/>
    </location>
</feature>
<evidence type="ECO:0008006" key="4">
    <source>
        <dbReference type="Google" id="ProtNLM"/>
    </source>
</evidence>
<protein>
    <recommendedName>
        <fullName evidence="4">LysM domain-containing protein</fullName>
    </recommendedName>
</protein>
<comment type="caution">
    <text evidence="2">The sequence shown here is derived from an EMBL/GenBank/DDBJ whole genome shotgun (WGS) entry which is preliminary data.</text>
</comment>
<dbReference type="RefSeq" id="WP_163700358.1">
    <property type="nucleotide sequence ID" value="NZ_QXHD01000004.1"/>
</dbReference>
<sequence length="168" mass="18978">MESSGEVYVVKLGDTLTGIAHTAGFRSTDTIFYHPENNNLRRQRPDGELFVDDKIFIPEKRVKQVQIEAFGPDDPRNRQYVFQVKTLKAYFSYAFTDENDDPYANKRYELEVSGETYTGTTDVNGYMSQAVSPTATQANLTLWPSEDDATKPVSWEFPLGAGDPEEMA</sequence>
<proteinExistence type="predicted"/>
<reference evidence="2 3" key="1">
    <citation type="journal article" date="2020" name="Microb. Ecol.">
        <title>Ecogenomics of the Marine Benthic Filamentous Cyanobacterium Adonisia.</title>
        <authorList>
            <person name="Walter J.M."/>
            <person name="Coutinho F.H."/>
            <person name="Leomil L."/>
            <person name="Hargreaves P.I."/>
            <person name="Campeao M.E."/>
            <person name="Vieira V.V."/>
            <person name="Silva B.S."/>
            <person name="Fistarol G.O."/>
            <person name="Salomon P.S."/>
            <person name="Sawabe T."/>
            <person name="Mino S."/>
            <person name="Hosokawa M."/>
            <person name="Miyashita H."/>
            <person name="Maruyama F."/>
            <person name="van Verk M.C."/>
            <person name="Dutilh B.E."/>
            <person name="Thompson C.C."/>
            <person name="Thompson F.L."/>
        </authorList>
    </citation>
    <scope>NUCLEOTIDE SEQUENCE [LARGE SCALE GENOMIC DNA]</scope>
    <source>
        <strain evidence="2 3">CCMR0081</strain>
    </source>
</reference>
<name>A0A6M0RPB8_9CYAN</name>